<keyword evidence="6 14" id="KW-0349">Heme</keyword>
<protein>
    <submittedName>
        <fullName evidence="16">Uncharacterized protein</fullName>
    </submittedName>
</protein>
<evidence type="ECO:0000256" key="11">
    <source>
        <dbReference type="ARBA" id="ARBA00023004"/>
    </source>
</evidence>
<dbReference type="InterPro" id="IPR017972">
    <property type="entry name" value="Cyt_P450_CS"/>
</dbReference>
<dbReference type="InterPro" id="IPR001128">
    <property type="entry name" value="Cyt_P450"/>
</dbReference>
<dbReference type="InterPro" id="IPR036396">
    <property type="entry name" value="Cyt_P450_sf"/>
</dbReference>
<dbReference type="Proteomes" id="UP000075885">
    <property type="component" value="Unassembled WGS sequence"/>
</dbReference>
<evidence type="ECO:0000256" key="4">
    <source>
        <dbReference type="ARBA" id="ARBA00004406"/>
    </source>
</evidence>
<comment type="similarity">
    <text evidence="5 15">Belongs to the cytochrome P450 family.</text>
</comment>
<dbReference type="SUPFAM" id="SSF48264">
    <property type="entry name" value="Cytochrome P450"/>
    <property type="match status" value="1"/>
</dbReference>
<keyword evidence="7 14" id="KW-0479">Metal-binding</keyword>
<dbReference type="PRINTS" id="PR00385">
    <property type="entry name" value="P450"/>
</dbReference>
<evidence type="ECO:0000313" key="16">
    <source>
        <dbReference type="EnsemblMetazoa" id="AEPI015055-PA"/>
    </source>
</evidence>
<evidence type="ECO:0000256" key="14">
    <source>
        <dbReference type="PIRSR" id="PIRSR602401-1"/>
    </source>
</evidence>
<reference evidence="16" key="2">
    <citation type="submission" date="2020-05" db="UniProtKB">
        <authorList>
            <consortium name="EnsemblMetazoa"/>
        </authorList>
    </citation>
    <scope>IDENTIFICATION</scope>
    <source>
        <strain evidence="16">Epiroticus2</strain>
    </source>
</reference>
<keyword evidence="10 15" id="KW-0560">Oxidoreductase</keyword>
<evidence type="ECO:0000313" key="17">
    <source>
        <dbReference type="Proteomes" id="UP000075885"/>
    </source>
</evidence>
<name>A0A182PYY7_9DIPT</name>
<dbReference type="GO" id="GO:0005789">
    <property type="term" value="C:endoplasmic reticulum membrane"/>
    <property type="evidence" value="ECO:0007669"/>
    <property type="project" value="UniProtKB-SubCell"/>
</dbReference>
<comment type="function">
    <text evidence="2">May be involved in the metabolism of insect hormones and in the breakdown of synthetic insecticides.</text>
</comment>
<evidence type="ECO:0000256" key="8">
    <source>
        <dbReference type="ARBA" id="ARBA00022824"/>
    </source>
</evidence>
<dbReference type="Pfam" id="PF00067">
    <property type="entry name" value="p450"/>
    <property type="match status" value="1"/>
</dbReference>
<reference evidence="17" key="1">
    <citation type="submission" date="2013-03" db="EMBL/GenBank/DDBJ databases">
        <title>The Genome Sequence of Anopheles epiroticus epiroticus2.</title>
        <authorList>
            <consortium name="The Broad Institute Genomics Platform"/>
            <person name="Neafsey D.E."/>
            <person name="Howell P."/>
            <person name="Walker B."/>
            <person name="Young S.K."/>
            <person name="Zeng Q."/>
            <person name="Gargeya S."/>
            <person name="Fitzgerald M."/>
            <person name="Haas B."/>
            <person name="Abouelleil A."/>
            <person name="Allen A.W."/>
            <person name="Alvarado L."/>
            <person name="Arachchi H.M."/>
            <person name="Berlin A.M."/>
            <person name="Chapman S.B."/>
            <person name="Gainer-Dewar J."/>
            <person name="Goldberg J."/>
            <person name="Griggs A."/>
            <person name="Gujja S."/>
            <person name="Hansen M."/>
            <person name="Howarth C."/>
            <person name="Imamovic A."/>
            <person name="Ireland A."/>
            <person name="Larimer J."/>
            <person name="McCowan C."/>
            <person name="Murphy C."/>
            <person name="Pearson M."/>
            <person name="Poon T.W."/>
            <person name="Priest M."/>
            <person name="Roberts A."/>
            <person name="Saif S."/>
            <person name="Shea T."/>
            <person name="Sisk P."/>
            <person name="Sykes S."/>
            <person name="Wortman J."/>
            <person name="Nusbaum C."/>
            <person name="Birren B."/>
        </authorList>
    </citation>
    <scope>NUCLEOTIDE SEQUENCE [LARGE SCALE GENOMIC DNA]</scope>
    <source>
        <strain evidence="17">Epiroticus2</strain>
    </source>
</reference>
<sequence>MFAIVLLLVAACASYYYTFVVRVRYARDIPSAKPCYPLIGNGLSFMEKSPVKLFENVVRPFTQFDRWFKVWLGPQLMLCTSHPVLAECVLSHPKCLEKPFFYSFVQLENGILTRKYQNWKRYRKVLSPAFSTSNVTNALPLFESCAENLMCKLQSALVNDSIVSLAPLLSECMLNMIFSTTMGANVVEEQEAKNILKNLDILFQMISARAINAVHHYDWLYRHTGNFLIESCSRAECYRVVDKVLASRRSALANESYETIESPAMLDRLIAVKEDGPLTDAEIVQNIYSIVGAGNDTTAHSLGHTCLFLAMHPAVQRRLYQELCNVFHHIDEPITEGKLKQLSYMECVIKESLRLAPPGATVAREAQEDLLIEGQFIPRGTTVVVSLFALHRRKDFWGDDAAHFNPDRFLSERSNNRPACAFMPFNTGSRNCLGSRYAMQSMKVIMSMIVRKYKLYTELTMEQMRFRFDIALKQEHGYAVRLERRGESD</sequence>
<keyword evidence="13" id="KW-0472">Membrane</keyword>
<evidence type="ECO:0000256" key="15">
    <source>
        <dbReference type="RuleBase" id="RU000461"/>
    </source>
</evidence>
<evidence type="ECO:0000256" key="6">
    <source>
        <dbReference type="ARBA" id="ARBA00022617"/>
    </source>
</evidence>
<dbReference type="VEuPathDB" id="VectorBase:AEPI015055"/>
<comment type="subcellular location">
    <subcellularLocation>
        <location evidence="4">Endoplasmic reticulum membrane</location>
        <topology evidence="4">Peripheral membrane protein</topology>
    </subcellularLocation>
    <subcellularLocation>
        <location evidence="3">Microsome membrane</location>
        <topology evidence="3">Peripheral membrane protein</topology>
    </subcellularLocation>
</comment>
<evidence type="ECO:0000256" key="7">
    <source>
        <dbReference type="ARBA" id="ARBA00022723"/>
    </source>
</evidence>
<dbReference type="PRINTS" id="PR00463">
    <property type="entry name" value="EP450I"/>
</dbReference>
<dbReference type="AlphaFoldDB" id="A0A182PYY7"/>
<keyword evidence="17" id="KW-1185">Reference proteome</keyword>
<dbReference type="STRING" id="199890.A0A182PYY7"/>
<dbReference type="GO" id="GO:0005506">
    <property type="term" value="F:iron ion binding"/>
    <property type="evidence" value="ECO:0007669"/>
    <property type="project" value="InterPro"/>
</dbReference>
<dbReference type="GO" id="GO:0004497">
    <property type="term" value="F:monooxygenase activity"/>
    <property type="evidence" value="ECO:0007669"/>
    <property type="project" value="UniProtKB-KW"/>
</dbReference>
<evidence type="ECO:0000256" key="10">
    <source>
        <dbReference type="ARBA" id="ARBA00023002"/>
    </source>
</evidence>
<evidence type="ECO:0000256" key="9">
    <source>
        <dbReference type="ARBA" id="ARBA00022848"/>
    </source>
</evidence>
<proteinExistence type="inferred from homology"/>
<dbReference type="InterPro" id="IPR050196">
    <property type="entry name" value="Cytochrome_P450_Monoox"/>
</dbReference>
<dbReference type="InterPro" id="IPR002401">
    <property type="entry name" value="Cyt_P450_E_grp-I"/>
</dbReference>
<dbReference type="EnsemblMetazoa" id="AEPI015055-RA">
    <property type="protein sequence ID" value="AEPI015055-PA"/>
    <property type="gene ID" value="AEPI015055"/>
</dbReference>
<evidence type="ECO:0000256" key="2">
    <source>
        <dbReference type="ARBA" id="ARBA00003690"/>
    </source>
</evidence>
<evidence type="ECO:0000256" key="5">
    <source>
        <dbReference type="ARBA" id="ARBA00010617"/>
    </source>
</evidence>
<dbReference type="PANTHER" id="PTHR24291">
    <property type="entry name" value="CYTOCHROME P450 FAMILY 4"/>
    <property type="match status" value="1"/>
</dbReference>
<evidence type="ECO:0000256" key="1">
    <source>
        <dbReference type="ARBA" id="ARBA00001971"/>
    </source>
</evidence>
<feature type="binding site" description="axial binding residue" evidence="14">
    <location>
        <position position="432"/>
    </location>
    <ligand>
        <name>heme</name>
        <dbReference type="ChEBI" id="CHEBI:30413"/>
    </ligand>
    <ligandPart>
        <name>Fe</name>
        <dbReference type="ChEBI" id="CHEBI:18248"/>
    </ligandPart>
</feature>
<dbReference type="Gene3D" id="1.10.630.10">
    <property type="entry name" value="Cytochrome P450"/>
    <property type="match status" value="1"/>
</dbReference>
<dbReference type="GO" id="GO:0016705">
    <property type="term" value="F:oxidoreductase activity, acting on paired donors, with incorporation or reduction of molecular oxygen"/>
    <property type="evidence" value="ECO:0007669"/>
    <property type="project" value="InterPro"/>
</dbReference>
<evidence type="ECO:0000256" key="3">
    <source>
        <dbReference type="ARBA" id="ARBA00004174"/>
    </source>
</evidence>
<dbReference type="PROSITE" id="PS00086">
    <property type="entry name" value="CYTOCHROME_P450"/>
    <property type="match status" value="1"/>
</dbReference>
<keyword evidence="11 14" id="KW-0408">Iron</keyword>
<keyword evidence="9" id="KW-0492">Microsome</keyword>
<evidence type="ECO:0000256" key="13">
    <source>
        <dbReference type="ARBA" id="ARBA00023136"/>
    </source>
</evidence>
<dbReference type="GO" id="GO:0020037">
    <property type="term" value="F:heme binding"/>
    <property type="evidence" value="ECO:0007669"/>
    <property type="project" value="InterPro"/>
</dbReference>
<keyword evidence="12 15" id="KW-0503">Monooxygenase</keyword>
<dbReference type="PANTHER" id="PTHR24291:SF189">
    <property type="entry name" value="CYTOCHROME P450 4C3-RELATED"/>
    <property type="match status" value="1"/>
</dbReference>
<organism evidence="16 17">
    <name type="scientific">Anopheles epiroticus</name>
    <dbReference type="NCBI Taxonomy" id="199890"/>
    <lineage>
        <taxon>Eukaryota</taxon>
        <taxon>Metazoa</taxon>
        <taxon>Ecdysozoa</taxon>
        <taxon>Arthropoda</taxon>
        <taxon>Hexapoda</taxon>
        <taxon>Insecta</taxon>
        <taxon>Pterygota</taxon>
        <taxon>Neoptera</taxon>
        <taxon>Endopterygota</taxon>
        <taxon>Diptera</taxon>
        <taxon>Nematocera</taxon>
        <taxon>Culicoidea</taxon>
        <taxon>Culicidae</taxon>
        <taxon>Anophelinae</taxon>
        <taxon>Anopheles</taxon>
    </lineage>
</organism>
<keyword evidence="8" id="KW-0256">Endoplasmic reticulum</keyword>
<evidence type="ECO:0000256" key="12">
    <source>
        <dbReference type="ARBA" id="ARBA00023033"/>
    </source>
</evidence>
<comment type="cofactor">
    <cofactor evidence="1 14">
        <name>heme</name>
        <dbReference type="ChEBI" id="CHEBI:30413"/>
    </cofactor>
</comment>
<accession>A0A182PYY7</accession>